<feature type="transmembrane region" description="Helical" evidence="1">
    <location>
        <begin position="154"/>
        <end position="173"/>
    </location>
</feature>
<dbReference type="Pfam" id="PF06197">
    <property type="entry name" value="DUF998"/>
    <property type="match status" value="1"/>
</dbReference>
<dbReference type="InterPro" id="IPR009339">
    <property type="entry name" value="DUF998"/>
</dbReference>
<sequence length="210" mass="21914">MLIDVTLITRKAKTAAPVIAAGALAFSLVPILLLHLVAAGTIDPVRDVISDYVFPPGGAVLLAAASLGLAGASLLVRHALLKQGLPKRGPESVLIALWVAGLVIATFFPTDPTGVEMSLSGAVHRYAGAAMFVCLPLAGWLLARRQPEAKAVRWLSLASGAASLAFLLAHAPLLEQSVPEFLGLFERVLYALLYAQLFAVAAMARAEADS</sequence>
<accession>A0A1I6BF71</accession>
<name>A0A1I6BF71_9PSEU</name>
<dbReference type="EMBL" id="FOWC01000026">
    <property type="protein sequence ID" value="SFQ79598.1"/>
    <property type="molecule type" value="Genomic_DNA"/>
</dbReference>
<feature type="transmembrane region" description="Helical" evidence="1">
    <location>
        <begin position="18"/>
        <end position="38"/>
    </location>
</feature>
<dbReference type="Proteomes" id="UP000199137">
    <property type="component" value="Unassembled WGS sequence"/>
</dbReference>
<proteinExistence type="predicted"/>
<keyword evidence="1" id="KW-0472">Membrane</keyword>
<protein>
    <recommendedName>
        <fullName evidence="4">DUF998 domain-containing protein</fullName>
    </recommendedName>
</protein>
<keyword evidence="1" id="KW-0812">Transmembrane</keyword>
<dbReference type="STRING" id="112413.SAMN05421854_12657"/>
<evidence type="ECO:0000256" key="1">
    <source>
        <dbReference type="SAM" id="Phobius"/>
    </source>
</evidence>
<evidence type="ECO:0008006" key="4">
    <source>
        <dbReference type="Google" id="ProtNLM"/>
    </source>
</evidence>
<dbReference type="RefSeq" id="WP_093577253.1">
    <property type="nucleotide sequence ID" value="NZ_FOWC01000026.1"/>
</dbReference>
<evidence type="ECO:0000313" key="2">
    <source>
        <dbReference type="EMBL" id="SFQ79598.1"/>
    </source>
</evidence>
<keyword evidence="1" id="KW-1133">Transmembrane helix</keyword>
<feature type="transmembrane region" description="Helical" evidence="1">
    <location>
        <begin position="58"/>
        <end position="80"/>
    </location>
</feature>
<organism evidence="2 3">
    <name type="scientific">Amycolatopsis rubida</name>
    <dbReference type="NCBI Taxonomy" id="112413"/>
    <lineage>
        <taxon>Bacteria</taxon>
        <taxon>Bacillati</taxon>
        <taxon>Actinomycetota</taxon>
        <taxon>Actinomycetes</taxon>
        <taxon>Pseudonocardiales</taxon>
        <taxon>Pseudonocardiaceae</taxon>
        <taxon>Amycolatopsis</taxon>
    </lineage>
</organism>
<feature type="transmembrane region" description="Helical" evidence="1">
    <location>
        <begin position="122"/>
        <end position="142"/>
    </location>
</feature>
<evidence type="ECO:0000313" key="3">
    <source>
        <dbReference type="Proteomes" id="UP000199137"/>
    </source>
</evidence>
<feature type="transmembrane region" description="Helical" evidence="1">
    <location>
        <begin position="92"/>
        <end position="110"/>
    </location>
</feature>
<feature type="transmembrane region" description="Helical" evidence="1">
    <location>
        <begin position="188"/>
        <end position="206"/>
    </location>
</feature>
<reference evidence="2 3" key="1">
    <citation type="submission" date="2016-10" db="EMBL/GenBank/DDBJ databases">
        <authorList>
            <person name="de Groot N.N."/>
        </authorList>
    </citation>
    <scope>NUCLEOTIDE SEQUENCE [LARGE SCALE GENOMIC DNA]</scope>
    <source>
        <strain evidence="2 3">DSM 44637</strain>
    </source>
</reference>
<dbReference type="OrthoDB" id="3530459at2"/>
<dbReference type="AlphaFoldDB" id="A0A1I6BF71"/>
<gene>
    <name evidence="2" type="ORF">SAMN05421854_12657</name>
</gene>